<accession>A0A0D2R696</accession>
<evidence type="ECO:0000313" key="2">
    <source>
        <dbReference type="Proteomes" id="UP000032304"/>
    </source>
</evidence>
<dbReference type="AlphaFoldDB" id="A0A0D2R696"/>
<keyword evidence="2" id="KW-1185">Reference proteome</keyword>
<sequence length="131" mass="14741">MNYPYYLGSPRICRWTRFGGIVKSSGKETISLSKSPTIKSLREVSLCRCHIARRNLSCLQPNIVSDSRFGGKPPSGKVSIHGQSDTVRCCRVVRSCIRLGRDLRFSHSNINSALRLWMGNPLSGKYSKEEH</sequence>
<organism evidence="1 2">
    <name type="scientific">Gossypium raimondii</name>
    <name type="common">Peruvian cotton</name>
    <name type="synonym">Gossypium klotzschianum subsp. raimondii</name>
    <dbReference type="NCBI Taxonomy" id="29730"/>
    <lineage>
        <taxon>Eukaryota</taxon>
        <taxon>Viridiplantae</taxon>
        <taxon>Streptophyta</taxon>
        <taxon>Embryophyta</taxon>
        <taxon>Tracheophyta</taxon>
        <taxon>Spermatophyta</taxon>
        <taxon>Magnoliopsida</taxon>
        <taxon>eudicotyledons</taxon>
        <taxon>Gunneridae</taxon>
        <taxon>Pentapetalae</taxon>
        <taxon>rosids</taxon>
        <taxon>malvids</taxon>
        <taxon>Malvales</taxon>
        <taxon>Malvaceae</taxon>
        <taxon>Malvoideae</taxon>
        <taxon>Gossypium</taxon>
    </lineage>
</organism>
<protein>
    <submittedName>
        <fullName evidence="1">Uncharacterized protein</fullName>
    </submittedName>
</protein>
<reference evidence="1 2" key="1">
    <citation type="journal article" date="2012" name="Nature">
        <title>Repeated polyploidization of Gossypium genomes and the evolution of spinnable cotton fibres.</title>
        <authorList>
            <person name="Paterson A.H."/>
            <person name="Wendel J.F."/>
            <person name="Gundlach H."/>
            <person name="Guo H."/>
            <person name="Jenkins J."/>
            <person name="Jin D."/>
            <person name="Llewellyn D."/>
            <person name="Showmaker K.C."/>
            <person name="Shu S."/>
            <person name="Udall J."/>
            <person name="Yoo M.J."/>
            <person name="Byers R."/>
            <person name="Chen W."/>
            <person name="Doron-Faigenboim A."/>
            <person name="Duke M.V."/>
            <person name="Gong L."/>
            <person name="Grimwood J."/>
            <person name="Grover C."/>
            <person name="Grupp K."/>
            <person name="Hu G."/>
            <person name="Lee T.H."/>
            <person name="Li J."/>
            <person name="Lin L."/>
            <person name="Liu T."/>
            <person name="Marler B.S."/>
            <person name="Page J.T."/>
            <person name="Roberts A.W."/>
            <person name="Romanel E."/>
            <person name="Sanders W.S."/>
            <person name="Szadkowski E."/>
            <person name="Tan X."/>
            <person name="Tang H."/>
            <person name="Xu C."/>
            <person name="Wang J."/>
            <person name="Wang Z."/>
            <person name="Zhang D."/>
            <person name="Zhang L."/>
            <person name="Ashrafi H."/>
            <person name="Bedon F."/>
            <person name="Bowers J.E."/>
            <person name="Brubaker C.L."/>
            <person name="Chee P.W."/>
            <person name="Das S."/>
            <person name="Gingle A.R."/>
            <person name="Haigler C.H."/>
            <person name="Harker D."/>
            <person name="Hoffmann L.V."/>
            <person name="Hovav R."/>
            <person name="Jones D.C."/>
            <person name="Lemke C."/>
            <person name="Mansoor S."/>
            <person name="ur Rahman M."/>
            <person name="Rainville L.N."/>
            <person name="Rambani A."/>
            <person name="Reddy U.K."/>
            <person name="Rong J.K."/>
            <person name="Saranga Y."/>
            <person name="Scheffler B.E."/>
            <person name="Scheffler J.A."/>
            <person name="Stelly D.M."/>
            <person name="Triplett B.A."/>
            <person name="Van Deynze A."/>
            <person name="Vaslin M.F."/>
            <person name="Waghmare V.N."/>
            <person name="Walford S.A."/>
            <person name="Wright R.J."/>
            <person name="Zaki E.A."/>
            <person name="Zhang T."/>
            <person name="Dennis E.S."/>
            <person name="Mayer K.F."/>
            <person name="Peterson D.G."/>
            <person name="Rokhsar D.S."/>
            <person name="Wang X."/>
            <person name="Schmutz J."/>
        </authorList>
    </citation>
    <scope>NUCLEOTIDE SEQUENCE [LARGE SCALE GENOMIC DNA]</scope>
</reference>
<name>A0A0D2R696_GOSRA</name>
<dbReference type="Proteomes" id="UP000032304">
    <property type="component" value="Chromosome 4"/>
</dbReference>
<dbReference type="Gramene" id="KJB24951">
    <property type="protein sequence ID" value="KJB24951"/>
    <property type="gene ID" value="B456_004G169800"/>
</dbReference>
<evidence type="ECO:0000313" key="1">
    <source>
        <dbReference type="EMBL" id="KJB24951.1"/>
    </source>
</evidence>
<dbReference type="eggNOG" id="ENOG502T1Q4">
    <property type="taxonomic scope" value="Eukaryota"/>
</dbReference>
<proteinExistence type="predicted"/>
<dbReference type="EMBL" id="CM001743">
    <property type="protein sequence ID" value="KJB24951.1"/>
    <property type="molecule type" value="Genomic_DNA"/>
</dbReference>
<gene>
    <name evidence="1" type="ORF">B456_004G169800</name>
</gene>